<dbReference type="Gene3D" id="3.80.10.10">
    <property type="entry name" value="Ribonuclease Inhibitor"/>
    <property type="match status" value="1"/>
</dbReference>
<proteinExistence type="predicted"/>
<evidence type="ECO:0000313" key="1">
    <source>
        <dbReference type="EMBL" id="TBU31192.1"/>
    </source>
</evidence>
<dbReference type="Proteomes" id="UP000292957">
    <property type="component" value="Unassembled WGS sequence"/>
</dbReference>
<protein>
    <recommendedName>
        <fullName evidence="2">F-box domain-containing protein</fullName>
    </recommendedName>
</protein>
<dbReference type="AlphaFoldDB" id="A0A4Q9MWV6"/>
<name>A0A4Q9MWV6_9APHY</name>
<dbReference type="SUPFAM" id="SSF52047">
    <property type="entry name" value="RNI-like"/>
    <property type="match status" value="1"/>
</dbReference>
<dbReference type="OrthoDB" id="2752977at2759"/>
<reference evidence="1" key="1">
    <citation type="submission" date="2019-01" db="EMBL/GenBank/DDBJ databases">
        <title>Draft genome sequences of three monokaryotic isolates of the white-rot basidiomycete fungus Dichomitus squalens.</title>
        <authorList>
            <consortium name="DOE Joint Genome Institute"/>
            <person name="Lopez S.C."/>
            <person name="Andreopoulos B."/>
            <person name="Pangilinan J."/>
            <person name="Lipzen A."/>
            <person name="Riley R."/>
            <person name="Ahrendt S."/>
            <person name="Ng V."/>
            <person name="Barry K."/>
            <person name="Daum C."/>
            <person name="Grigoriev I.V."/>
            <person name="Hilden K.S."/>
            <person name="Makela M.R."/>
            <person name="de Vries R.P."/>
        </authorList>
    </citation>
    <scope>NUCLEOTIDE SEQUENCE [LARGE SCALE GENOMIC DNA]</scope>
    <source>
        <strain evidence="1">OM18370.1</strain>
    </source>
</reference>
<accession>A0A4Q9MWV6</accession>
<dbReference type="EMBL" id="ML143400">
    <property type="protein sequence ID" value="TBU31192.1"/>
    <property type="molecule type" value="Genomic_DNA"/>
</dbReference>
<dbReference type="InterPro" id="IPR032675">
    <property type="entry name" value="LRR_dom_sf"/>
</dbReference>
<evidence type="ECO:0008006" key="2">
    <source>
        <dbReference type="Google" id="ProtNLM"/>
    </source>
</evidence>
<sequence length="575" mass="64037">MGNCISFPRVSTSRRCGTHGGQSDGTIAGTHAEEVIPCADSTSPDPPHPALYNQDVLALLFDVFNPFNRTDRATCARSARVCRAWAEPASSVVWSKGVDLTTLLRILHRPSSWDTAARKVFSSAPGVAQEKLQVIRHEAWQSFLRCGARIRELSEGTFGLIPAYVELTHFLIRKNGTQTFLPHLKTLHWRQRADSSGILVRLVPPSLESLVLHVDELTAGCPLGTLGLQLSSAAPFLRRLEITCQTGLPISFLIPLKSIRELTLHNVLTAFRPEDVRRLLKAPNLEALHLSIKNFAKCQRVMDSGPNLRSIYCIGMCEDLASFISLLDAPNLYDLGMYLLRPGDVDALRSLIGELKSAPCTRSVRSLKLIYGNSALRCDPTPLRYAVVAPQLAVGKIILQPLFGHFNQLDTLIVGSCHCPSVLTDDDVLMLAKAWPGLKKLSLPSHATSPYCSRVASFPSVASLYHLSYHCPELIHLEIELGDITLPPEFLQYPIPRIAHRLRTLKLSSLRWIEPDALALVLAEVVDGLFPTLDIDACIRDKRPHFQWHGWPLMWAKVRELQAERERRSIKNWQG</sequence>
<gene>
    <name evidence="1" type="ORF">BD311DRAFT_752825</name>
</gene>
<organism evidence="1">
    <name type="scientific">Dichomitus squalens</name>
    <dbReference type="NCBI Taxonomy" id="114155"/>
    <lineage>
        <taxon>Eukaryota</taxon>
        <taxon>Fungi</taxon>
        <taxon>Dikarya</taxon>
        <taxon>Basidiomycota</taxon>
        <taxon>Agaricomycotina</taxon>
        <taxon>Agaricomycetes</taxon>
        <taxon>Polyporales</taxon>
        <taxon>Polyporaceae</taxon>
        <taxon>Dichomitus</taxon>
    </lineage>
</organism>